<sequence>MGFNKPIIRDYRKHNHDNPIIIFQHNSIADADIVGYTFGISSGVFNITYLRGFARTIMKRIVDATDAIILDKNKKNNSQIILDFIKNNPDKVICMAPAGGFTTFHNRFGEKFSSGAFILGKPVSPMLIRYSSDNGTWFVNETECLGPWKWLIKRLSTYGTKIEVILMPEMCAEKDEKPTEYAERVRIAMIEFDKTHPPNF</sequence>
<keyword evidence="2" id="KW-0812">Transmembrane</keyword>
<reference evidence="7" key="1">
    <citation type="journal article" date="2020" name="Nature">
        <title>Giant virus diversity and host interactions through global metagenomics.</title>
        <authorList>
            <person name="Schulz F."/>
            <person name="Roux S."/>
            <person name="Paez-Espino D."/>
            <person name="Jungbluth S."/>
            <person name="Walsh D.A."/>
            <person name="Denef V.J."/>
            <person name="McMahon K.D."/>
            <person name="Konstantinidis K.T."/>
            <person name="Eloe-Fadrosh E.A."/>
            <person name="Kyrpides N.C."/>
            <person name="Woyke T."/>
        </authorList>
    </citation>
    <scope>NUCLEOTIDE SEQUENCE</scope>
    <source>
        <strain evidence="7">GVMAG-S-3300013094-100</strain>
    </source>
</reference>
<dbReference type="AlphaFoldDB" id="A0A6C0KSG1"/>
<organism evidence="7">
    <name type="scientific">viral metagenome</name>
    <dbReference type="NCBI Taxonomy" id="1070528"/>
    <lineage>
        <taxon>unclassified sequences</taxon>
        <taxon>metagenomes</taxon>
        <taxon>organismal metagenomes</taxon>
    </lineage>
</organism>
<dbReference type="EMBL" id="MN740976">
    <property type="protein sequence ID" value="QHU20912.1"/>
    <property type="molecule type" value="Genomic_DNA"/>
</dbReference>
<dbReference type="PANTHER" id="PTHR23063">
    <property type="entry name" value="PHOSPHOLIPID ACYLTRANSFERASE"/>
    <property type="match status" value="1"/>
</dbReference>
<protein>
    <recommendedName>
        <fullName evidence="8">Phospholipid/glycerol acyltransferase domain-containing protein</fullName>
    </recommendedName>
</protein>
<dbReference type="PANTHER" id="PTHR23063:SF59">
    <property type="entry name" value="ACYLTRANSFERASE"/>
    <property type="match status" value="1"/>
</dbReference>
<dbReference type="GO" id="GO:0016746">
    <property type="term" value="F:acyltransferase activity"/>
    <property type="evidence" value="ECO:0007669"/>
    <property type="project" value="UniProtKB-KW"/>
</dbReference>
<dbReference type="GO" id="GO:0006629">
    <property type="term" value="P:lipid metabolic process"/>
    <property type="evidence" value="ECO:0007669"/>
    <property type="project" value="UniProtKB-KW"/>
</dbReference>
<evidence type="ECO:0008006" key="8">
    <source>
        <dbReference type="Google" id="ProtNLM"/>
    </source>
</evidence>
<keyword evidence="3" id="KW-1133">Transmembrane helix</keyword>
<evidence type="ECO:0000256" key="5">
    <source>
        <dbReference type="ARBA" id="ARBA00023136"/>
    </source>
</evidence>
<keyword evidence="1" id="KW-0808">Transferase</keyword>
<keyword evidence="5" id="KW-0472">Membrane</keyword>
<proteinExistence type="predicted"/>
<evidence type="ECO:0000256" key="6">
    <source>
        <dbReference type="ARBA" id="ARBA00023315"/>
    </source>
</evidence>
<evidence type="ECO:0000256" key="3">
    <source>
        <dbReference type="ARBA" id="ARBA00022989"/>
    </source>
</evidence>
<evidence type="ECO:0000256" key="1">
    <source>
        <dbReference type="ARBA" id="ARBA00022679"/>
    </source>
</evidence>
<accession>A0A6C0KSG1</accession>
<name>A0A6C0KSG1_9ZZZZ</name>
<evidence type="ECO:0000313" key="7">
    <source>
        <dbReference type="EMBL" id="QHU20912.1"/>
    </source>
</evidence>
<evidence type="ECO:0000256" key="2">
    <source>
        <dbReference type="ARBA" id="ARBA00022692"/>
    </source>
</evidence>
<evidence type="ECO:0000256" key="4">
    <source>
        <dbReference type="ARBA" id="ARBA00023098"/>
    </source>
</evidence>
<keyword evidence="4" id="KW-0443">Lipid metabolism</keyword>
<keyword evidence="6" id="KW-0012">Acyltransferase</keyword>